<dbReference type="AlphaFoldDB" id="A0A1G6U732"/>
<feature type="compositionally biased region" description="Polar residues" evidence="1">
    <location>
        <begin position="1"/>
        <end position="11"/>
    </location>
</feature>
<dbReference type="STRING" id="168276.SAMN05444580_10491"/>
<organism evidence="2 3">
    <name type="scientific">Rhodococcus tukisamuensis</name>
    <dbReference type="NCBI Taxonomy" id="168276"/>
    <lineage>
        <taxon>Bacteria</taxon>
        <taxon>Bacillati</taxon>
        <taxon>Actinomycetota</taxon>
        <taxon>Actinomycetes</taxon>
        <taxon>Mycobacteriales</taxon>
        <taxon>Nocardiaceae</taxon>
        <taxon>Rhodococcus</taxon>
    </lineage>
</organism>
<gene>
    <name evidence="2" type="ORF">SAMN05444580_10491</name>
</gene>
<proteinExistence type="predicted"/>
<accession>A0A1G6U732</accession>
<sequence length="237" mass="25486">MFSARSCTFSAGRSGRTPPCKRVVRKVVGVAGRRDNSPRGGRRGAHRGGGGDRESPGCDAGQRSRSSGGAPGSGPCNVVSHCCACRPSRIDPRSPLPWPSCPKLAQSGVDCSHSATRDAARDGRRTRRIVTGVGGLCPVLRLQYSVARLPLRIVDDIVVSRLPAHSPPRVAYRHPLLVLDRAACRLLDYPAARESAEALGEALIVDRYSCDDTELAAVVALGRSYRRRRHPHFPPGR</sequence>
<keyword evidence="3" id="KW-1185">Reference proteome</keyword>
<evidence type="ECO:0000313" key="2">
    <source>
        <dbReference type="EMBL" id="SDD37024.1"/>
    </source>
</evidence>
<protein>
    <submittedName>
        <fullName evidence="2">Uncharacterized protein</fullName>
    </submittedName>
</protein>
<evidence type="ECO:0000313" key="3">
    <source>
        <dbReference type="Proteomes" id="UP000199417"/>
    </source>
</evidence>
<dbReference type="EMBL" id="FNAB01000004">
    <property type="protein sequence ID" value="SDD37024.1"/>
    <property type="molecule type" value="Genomic_DNA"/>
</dbReference>
<feature type="region of interest" description="Disordered" evidence="1">
    <location>
        <begin position="1"/>
        <end position="74"/>
    </location>
</feature>
<name>A0A1G6U732_9NOCA</name>
<reference evidence="2 3" key="1">
    <citation type="submission" date="2016-10" db="EMBL/GenBank/DDBJ databases">
        <authorList>
            <person name="de Groot N.N."/>
        </authorList>
    </citation>
    <scope>NUCLEOTIDE SEQUENCE [LARGE SCALE GENOMIC DNA]</scope>
    <source>
        <strain evidence="2 3">JCM 11308</strain>
    </source>
</reference>
<dbReference type="Proteomes" id="UP000199417">
    <property type="component" value="Unassembled WGS sequence"/>
</dbReference>
<evidence type="ECO:0000256" key="1">
    <source>
        <dbReference type="SAM" id="MobiDB-lite"/>
    </source>
</evidence>